<keyword evidence="4" id="KW-0804">Transcription</keyword>
<dbReference type="SMART" id="SM00425">
    <property type="entry name" value="TBOX"/>
    <property type="match status" value="1"/>
</dbReference>
<evidence type="ECO:0000256" key="3">
    <source>
        <dbReference type="ARBA" id="ARBA00023125"/>
    </source>
</evidence>
<keyword evidence="2" id="KW-0805">Transcription regulation</keyword>
<evidence type="ECO:0000256" key="6">
    <source>
        <dbReference type="PROSITE-ProRule" id="PRU00201"/>
    </source>
</evidence>
<dbReference type="Gene3D" id="2.60.40.820">
    <property type="entry name" value="Transcription factor, T-box"/>
    <property type="match status" value="1"/>
</dbReference>
<keyword evidence="10" id="KW-1185">Reference proteome</keyword>
<dbReference type="InterPro" id="IPR018186">
    <property type="entry name" value="TF_T-box_CS"/>
</dbReference>
<organism evidence="9 10">
    <name type="scientific">Ridgeia piscesae</name>
    <name type="common">Tubeworm</name>
    <dbReference type="NCBI Taxonomy" id="27915"/>
    <lineage>
        <taxon>Eukaryota</taxon>
        <taxon>Metazoa</taxon>
        <taxon>Spiralia</taxon>
        <taxon>Lophotrochozoa</taxon>
        <taxon>Annelida</taxon>
        <taxon>Polychaeta</taxon>
        <taxon>Sedentaria</taxon>
        <taxon>Canalipalpata</taxon>
        <taxon>Sabellida</taxon>
        <taxon>Siboglinidae</taxon>
        <taxon>Ridgeia</taxon>
    </lineage>
</organism>
<dbReference type="GO" id="GO:0000785">
    <property type="term" value="C:chromatin"/>
    <property type="evidence" value="ECO:0007669"/>
    <property type="project" value="TreeGrafter"/>
</dbReference>
<dbReference type="FunFam" id="2.60.40.820:FF:000008">
    <property type="entry name" value="T-box transcription factor TBX20"/>
    <property type="match status" value="1"/>
</dbReference>
<feature type="region of interest" description="Disordered" evidence="7">
    <location>
        <begin position="58"/>
        <end position="89"/>
    </location>
</feature>
<evidence type="ECO:0000256" key="4">
    <source>
        <dbReference type="ARBA" id="ARBA00023163"/>
    </source>
</evidence>
<dbReference type="GO" id="GO:0000981">
    <property type="term" value="F:DNA-binding transcription factor activity, RNA polymerase II-specific"/>
    <property type="evidence" value="ECO:0007669"/>
    <property type="project" value="TreeGrafter"/>
</dbReference>
<feature type="region of interest" description="Disordered" evidence="7">
    <location>
        <begin position="1"/>
        <end position="21"/>
    </location>
</feature>
<dbReference type="EMBL" id="JAODUO010000083">
    <property type="protein sequence ID" value="KAK2190336.1"/>
    <property type="molecule type" value="Genomic_DNA"/>
</dbReference>
<dbReference type="InterPro" id="IPR008967">
    <property type="entry name" value="p53-like_TF_DNA-bd_sf"/>
</dbReference>
<feature type="domain" description="T-box" evidence="8">
    <location>
        <begin position="129"/>
        <end position="312"/>
    </location>
</feature>
<comment type="caution">
    <text evidence="9">The sequence shown here is derived from an EMBL/GenBank/DDBJ whole genome shotgun (WGS) entry which is preliminary data.</text>
</comment>
<gene>
    <name evidence="9" type="ORF">NP493_84g05059</name>
</gene>
<dbReference type="PRINTS" id="PR00937">
    <property type="entry name" value="TBOX"/>
</dbReference>
<dbReference type="PANTHER" id="PTHR11267">
    <property type="entry name" value="T-BOX PROTEIN-RELATED"/>
    <property type="match status" value="1"/>
</dbReference>
<name>A0AAD9P8T3_RIDPI</name>
<dbReference type="GO" id="GO:0005634">
    <property type="term" value="C:nucleus"/>
    <property type="evidence" value="ECO:0007669"/>
    <property type="project" value="UniProtKB-SubCell"/>
</dbReference>
<comment type="caution">
    <text evidence="6">Lacks conserved residue(s) required for the propagation of feature annotation.</text>
</comment>
<dbReference type="Proteomes" id="UP001209878">
    <property type="component" value="Unassembled WGS sequence"/>
</dbReference>
<dbReference type="CDD" id="cd20193">
    <property type="entry name" value="T-box_TBX20-like"/>
    <property type="match status" value="1"/>
</dbReference>
<reference evidence="9" key="1">
    <citation type="journal article" date="2023" name="Mol. Biol. Evol.">
        <title>Third-Generation Sequencing Reveals the Adaptive Role of the Epigenome in Three Deep-Sea Polychaetes.</title>
        <authorList>
            <person name="Perez M."/>
            <person name="Aroh O."/>
            <person name="Sun Y."/>
            <person name="Lan Y."/>
            <person name="Juniper S.K."/>
            <person name="Young C.R."/>
            <person name="Angers B."/>
            <person name="Qian P.Y."/>
        </authorList>
    </citation>
    <scope>NUCLEOTIDE SEQUENCE</scope>
    <source>
        <strain evidence="9">R07B-5</strain>
    </source>
</reference>
<dbReference type="PROSITE" id="PS50252">
    <property type="entry name" value="TBOX_3"/>
    <property type="match status" value="1"/>
</dbReference>
<accession>A0AAD9P8T3</accession>
<keyword evidence="3 6" id="KW-0238">DNA-binding</keyword>
<evidence type="ECO:0000313" key="10">
    <source>
        <dbReference type="Proteomes" id="UP001209878"/>
    </source>
</evidence>
<dbReference type="InterPro" id="IPR046360">
    <property type="entry name" value="T-box_DNA-bd"/>
</dbReference>
<proteinExistence type="predicted"/>
<dbReference type="PROSITE" id="PS01283">
    <property type="entry name" value="TBOX_1"/>
    <property type="match status" value="1"/>
</dbReference>
<dbReference type="PANTHER" id="PTHR11267:SF190">
    <property type="entry name" value="T-BOX TRANSCRIPTION FACTOR TBX20"/>
    <property type="match status" value="1"/>
</dbReference>
<evidence type="ECO:0000256" key="2">
    <source>
        <dbReference type="ARBA" id="ARBA00023015"/>
    </source>
</evidence>
<comment type="subcellular location">
    <subcellularLocation>
        <location evidence="1 6">Nucleus</location>
    </subcellularLocation>
</comment>
<evidence type="ECO:0000256" key="7">
    <source>
        <dbReference type="SAM" id="MobiDB-lite"/>
    </source>
</evidence>
<dbReference type="GO" id="GO:0000978">
    <property type="term" value="F:RNA polymerase II cis-regulatory region sequence-specific DNA binding"/>
    <property type="evidence" value="ECO:0007669"/>
    <property type="project" value="InterPro"/>
</dbReference>
<dbReference type="InterPro" id="IPR036960">
    <property type="entry name" value="T-box_sf"/>
</dbReference>
<evidence type="ECO:0000259" key="8">
    <source>
        <dbReference type="PROSITE" id="PS50252"/>
    </source>
</evidence>
<evidence type="ECO:0000256" key="1">
    <source>
        <dbReference type="ARBA" id="ARBA00004123"/>
    </source>
</evidence>
<feature type="compositionally biased region" description="Low complexity" evidence="7">
    <location>
        <begin position="78"/>
        <end position="88"/>
    </location>
</feature>
<evidence type="ECO:0000313" key="9">
    <source>
        <dbReference type="EMBL" id="KAK2190336.1"/>
    </source>
</evidence>
<dbReference type="GO" id="GO:0045893">
    <property type="term" value="P:positive regulation of DNA-templated transcription"/>
    <property type="evidence" value="ECO:0007669"/>
    <property type="project" value="InterPro"/>
</dbReference>
<sequence>MEDVLVANRPTSPPKPQLSSKASAFSIEALMASSTKSDTVRVKTEEDTDTIIAPLEKLVEAATSSYQPTPTPSPSPSSPSSTPSASPTLKLDSSAFSATKISDRKSPSVNSAISTGSGSKELAGIQCRLETKELWGKFHELGTEMIITKTGRRMFPTLRVSFSGLDPDTRYAVLMDIVPVDSKRYRYAYHRSSWLVAGKADPPLPTRLYVHPDSPFSGAQLAKQTVSFEKTKLTNNMLDKGGHIILNSMHKYQPRIHVVRKKDASSIHNLAAEEFRTFVFPETVFIAVTAYQNQLITKLKIDSNPFAKGFRDSSRLTELESVGVCRESMEGLLQVQHSYFHKPIGPGSDADFEECLKAHYSQCQDAGEKLSAGVRDTLWGNPFTSRLMQLPYTATPGGRALYSTLFGLAGDTSALSTFSLGPFAPSAALTAASTLPSKIPATHMAYVAQSMASPEDISQHAAGLFGYRYHPYLHSAAAAAAVASKRT</sequence>
<dbReference type="InterPro" id="IPR001699">
    <property type="entry name" value="TF_T-box"/>
</dbReference>
<dbReference type="GO" id="GO:0007507">
    <property type="term" value="P:heart development"/>
    <property type="evidence" value="ECO:0007669"/>
    <property type="project" value="TreeGrafter"/>
</dbReference>
<dbReference type="AlphaFoldDB" id="A0AAD9P8T3"/>
<dbReference type="GO" id="GO:0001708">
    <property type="term" value="P:cell fate specification"/>
    <property type="evidence" value="ECO:0007669"/>
    <property type="project" value="TreeGrafter"/>
</dbReference>
<dbReference type="SUPFAM" id="SSF49417">
    <property type="entry name" value="p53-like transcription factors"/>
    <property type="match status" value="1"/>
</dbReference>
<keyword evidence="5 6" id="KW-0539">Nucleus</keyword>
<dbReference type="Pfam" id="PF00907">
    <property type="entry name" value="T-box"/>
    <property type="match status" value="1"/>
</dbReference>
<protein>
    <recommendedName>
        <fullName evidence="8">T-box domain-containing protein</fullName>
    </recommendedName>
</protein>
<evidence type="ECO:0000256" key="5">
    <source>
        <dbReference type="ARBA" id="ARBA00023242"/>
    </source>
</evidence>